<dbReference type="Pfam" id="PF09723">
    <property type="entry name" value="Zn_ribbon_8"/>
    <property type="match status" value="1"/>
</dbReference>
<dbReference type="RefSeq" id="WP_370396225.1">
    <property type="nucleotide sequence ID" value="NZ_JALBUT010000001.1"/>
</dbReference>
<name>A0ABU4WFF9_9BACT</name>
<evidence type="ECO:0000256" key="1">
    <source>
        <dbReference type="SAM" id="Phobius"/>
    </source>
</evidence>
<feature type="domain" description="Putative regulatory protein FmdB zinc ribbon" evidence="2">
    <location>
        <begin position="33"/>
        <end position="73"/>
    </location>
</feature>
<organism evidence="3 4">
    <name type="scientific">Intestinicryptomonas porci</name>
    <dbReference type="NCBI Taxonomy" id="2926320"/>
    <lineage>
        <taxon>Bacteria</taxon>
        <taxon>Pseudomonadati</taxon>
        <taxon>Verrucomicrobiota</taxon>
        <taxon>Opitutia</taxon>
        <taxon>Opitutales</taxon>
        <taxon>Intestinicryptomonaceae</taxon>
        <taxon>Intestinicryptomonas</taxon>
    </lineage>
</organism>
<dbReference type="InterPro" id="IPR013429">
    <property type="entry name" value="Regulatory_FmdB_Zinc_ribbon"/>
</dbReference>
<keyword evidence="1" id="KW-0812">Transmembrane</keyword>
<dbReference type="NCBIfam" id="TIGR02605">
    <property type="entry name" value="CxxC_CxxC_SSSS"/>
    <property type="match status" value="1"/>
</dbReference>
<reference evidence="3 4" key="1">
    <citation type="submission" date="2022-03" db="EMBL/GenBank/DDBJ databases">
        <title>Novel taxa within the pig intestine.</title>
        <authorList>
            <person name="Wylensek D."/>
            <person name="Bishof K."/>
            <person name="Afrizal A."/>
            <person name="Clavel T."/>
        </authorList>
    </citation>
    <scope>NUCLEOTIDE SEQUENCE [LARGE SCALE GENOMIC DNA]</scope>
    <source>
        <strain evidence="3 4">CLA-KB-P66</strain>
    </source>
</reference>
<dbReference type="SMART" id="SM00834">
    <property type="entry name" value="CxxC_CXXC_SSSS"/>
    <property type="match status" value="1"/>
</dbReference>
<accession>A0ABU4WFF9</accession>
<keyword evidence="1" id="KW-1133">Transmembrane helix</keyword>
<evidence type="ECO:0000313" key="3">
    <source>
        <dbReference type="EMBL" id="MDX8414776.1"/>
    </source>
</evidence>
<gene>
    <name evidence="3" type="ORF">MOX91_01060</name>
</gene>
<proteinExistence type="predicted"/>
<evidence type="ECO:0000259" key="2">
    <source>
        <dbReference type="SMART" id="SM00834"/>
    </source>
</evidence>
<protein>
    <submittedName>
        <fullName evidence="3">Zinc ribbon domain-containing protein</fullName>
    </submittedName>
</protein>
<evidence type="ECO:0000313" key="4">
    <source>
        <dbReference type="Proteomes" id="UP001275932"/>
    </source>
</evidence>
<dbReference type="Proteomes" id="UP001275932">
    <property type="component" value="Unassembled WGS sequence"/>
</dbReference>
<comment type="caution">
    <text evidence="3">The sequence shown here is derived from an EMBL/GenBank/DDBJ whole genome shotgun (WGS) entry which is preliminary data.</text>
</comment>
<keyword evidence="4" id="KW-1185">Reference proteome</keyword>
<keyword evidence="1" id="KW-0472">Membrane</keyword>
<dbReference type="Gene3D" id="2.20.28.30">
    <property type="entry name" value="RNA polymerase ii, chain L"/>
    <property type="match status" value="1"/>
</dbReference>
<feature type="transmembrane region" description="Helical" evidence="1">
    <location>
        <begin position="12"/>
        <end position="32"/>
    </location>
</feature>
<sequence length="105" mass="11623">MDLSIGLRAAGVNIFLPLAGLKIVYGFYSFFYMPIFEYKCKKCGKVFEVVLTSSKRKPKCPACNSSALEKLISVFSPVHSQKSKTPKCECSESRGECCGNCMCRS</sequence>
<dbReference type="EMBL" id="JALBUT010000001">
    <property type="protein sequence ID" value="MDX8414776.1"/>
    <property type="molecule type" value="Genomic_DNA"/>
</dbReference>